<feature type="region of interest" description="Disordered" evidence="4">
    <location>
        <begin position="102"/>
        <end position="193"/>
    </location>
</feature>
<evidence type="ECO:0000256" key="4">
    <source>
        <dbReference type="SAM" id="MobiDB-lite"/>
    </source>
</evidence>
<gene>
    <name evidence="5" type="ORF">BGW38_009107</name>
</gene>
<dbReference type="EMBL" id="JAABOA010006546">
    <property type="protein sequence ID" value="KAF9558865.1"/>
    <property type="molecule type" value="Genomic_DNA"/>
</dbReference>
<keyword evidence="2" id="KW-0694">RNA-binding</keyword>
<accession>A0A9P6FJL6</accession>
<organism evidence="5 6">
    <name type="scientific">Lunasporangiospora selenospora</name>
    <dbReference type="NCBI Taxonomy" id="979761"/>
    <lineage>
        <taxon>Eukaryota</taxon>
        <taxon>Fungi</taxon>
        <taxon>Fungi incertae sedis</taxon>
        <taxon>Mucoromycota</taxon>
        <taxon>Mortierellomycotina</taxon>
        <taxon>Mortierellomycetes</taxon>
        <taxon>Mortierellales</taxon>
        <taxon>Mortierellaceae</taxon>
        <taxon>Lunasporangiospora</taxon>
    </lineage>
</organism>
<feature type="non-terminal residue" evidence="5">
    <location>
        <position position="225"/>
    </location>
</feature>
<dbReference type="GO" id="GO:0008380">
    <property type="term" value="P:RNA splicing"/>
    <property type="evidence" value="ECO:0007669"/>
    <property type="project" value="UniProtKB-KW"/>
</dbReference>
<feature type="non-terminal residue" evidence="5">
    <location>
        <position position="1"/>
    </location>
</feature>
<dbReference type="PANTHER" id="PTHR23139">
    <property type="entry name" value="RNA-BINDING PROTEIN"/>
    <property type="match status" value="1"/>
</dbReference>
<keyword evidence="1" id="KW-0507">mRNA processing</keyword>
<evidence type="ECO:0000256" key="3">
    <source>
        <dbReference type="ARBA" id="ARBA00023187"/>
    </source>
</evidence>
<comment type="caution">
    <text evidence="5">The sequence shown here is derived from an EMBL/GenBank/DDBJ whole genome shotgun (WGS) entry which is preliminary data.</text>
</comment>
<sequence>KRSYLAVISSSELDIVQKQFSQHSTTWASMRAAMMDRTVEAPATEERVANPGTEKETVNVNETGTDTAAQAHDMNEAIASEAKGAKDIGTVAIVSVVMKTATERRTDRDRERDRERDRGGDRERDRERGDRDRRDRDRDFERYERDRREPDRSRDRRSGRDDRHRESRYGNRRGGSRSRSPTREMSPLLDEHNILPINKRVRKLKNWDMPPPGYEGKTVQEVKAL</sequence>
<feature type="region of interest" description="Disordered" evidence="4">
    <location>
        <begin position="205"/>
        <end position="225"/>
    </location>
</feature>
<name>A0A9P6FJL6_9FUNG</name>
<reference evidence="5" key="1">
    <citation type="journal article" date="2020" name="Fungal Divers.">
        <title>Resolving the Mortierellaceae phylogeny through synthesis of multi-gene phylogenetics and phylogenomics.</title>
        <authorList>
            <person name="Vandepol N."/>
            <person name="Liber J."/>
            <person name="Desiro A."/>
            <person name="Na H."/>
            <person name="Kennedy M."/>
            <person name="Barry K."/>
            <person name="Grigoriev I.V."/>
            <person name="Miller A.N."/>
            <person name="O'Donnell K."/>
            <person name="Stajich J.E."/>
            <person name="Bonito G."/>
        </authorList>
    </citation>
    <scope>NUCLEOTIDE SEQUENCE</scope>
    <source>
        <strain evidence="5">KOD1015</strain>
    </source>
</reference>
<evidence type="ECO:0000313" key="6">
    <source>
        <dbReference type="Proteomes" id="UP000780801"/>
    </source>
</evidence>
<keyword evidence="3" id="KW-0508">mRNA splicing</keyword>
<feature type="compositionally biased region" description="Basic and acidic residues" evidence="4">
    <location>
        <begin position="102"/>
        <end position="169"/>
    </location>
</feature>
<dbReference type="Proteomes" id="UP000780801">
    <property type="component" value="Unassembled WGS sequence"/>
</dbReference>
<evidence type="ECO:0000313" key="5">
    <source>
        <dbReference type="EMBL" id="KAF9558865.1"/>
    </source>
</evidence>
<evidence type="ECO:0000256" key="2">
    <source>
        <dbReference type="ARBA" id="ARBA00022884"/>
    </source>
</evidence>
<evidence type="ECO:0000256" key="1">
    <source>
        <dbReference type="ARBA" id="ARBA00022664"/>
    </source>
</evidence>
<keyword evidence="6" id="KW-1185">Reference proteome</keyword>
<dbReference type="GO" id="GO:0003723">
    <property type="term" value="F:RNA binding"/>
    <property type="evidence" value="ECO:0007669"/>
    <property type="project" value="UniProtKB-KW"/>
</dbReference>
<dbReference type="GO" id="GO:0006397">
    <property type="term" value="P:mRNA processing"/>
    <property type="evidence" value="ECO:0007669"/>
    <property type="project" value="UniProtKB-KW"/>
</dbReference>
<dbReference type="OrthoDB" id="10266058at2759"/>
<dbReference type="AlphaFoldDB" id="A0A9P6FJL6"/>
<protein>
    <submittedName>
        <fullName evidence="5">Uncharacterized protein</fullName>
    </submittedName>
</protein>
<proteinExistence type="predicted"/>